<comment type="subcellular location">
    <subcellularLocation>
        <location evidence="1">Nucleus</location>
    </subcellularLocation>
</comment>
<name>C6LY15_GIAIB</name>
<keyword evidence="1" id="KW-0539">Nucleus</keyword>
<feature type="compositionally biased region" description="Basic and acidic residues" evidence="2">
    <location>
        <begin position="481"/>
        <end position="493"/>
    </location>
</feature>
<feature type="compositionally biased region" description="Polar residues" evidence="2">
    <location>
        <begin position="459"/>
        <end position="480"/>
    </location>
</feature>
<dbReference type="GO" id="GO:0005634">
    <property type="term" value="C:nucleus"/>
    <property type="evidence" value="ECO:0007669"/>
    <property type="project" value="UniProtKB-SubCell"/>
</dbReference>
<dbReference type="InterPro" id="IPR053271">
    <property type="entry name" value="DDT_domain"/>
</dbReference>
<dbReference type="EMBL" id="ACGJ01002903">
    <property type="protein sequence ID" value="EES99098.1"/>
    <property type="molecule type" value="Genomic_DNA"/>
</dbReference>
<dbReference type="PROSITE" id="PS51136">
    <property type="entry name" value="WAC"/>
    <property type="match status" value="1"/>
</dbReference>
<feature type="domain" description="WAC" evidence="3">
    <location>
        <begin position="21"/>
        <end position="150"/>
    </location>
</feature>
<feature type="region of interest" description="Disordered" evidence="2">
    <location>
        <begin position="977"/>
        <end position="1030"/>
    </location>
</feature>
<dbReference type="Pfam" id="PF10537">
    <property type="entry name" value="WAC_Acf1_DNA_bd"/>
    <property type="match status" value="1"/>
</dbReference>
<evidence type="ECO:0000256" key="1">
    <source>
        <dbReference type="PROSITE-ProRule" id="PRU00475"/>
    </source>
</evidence>
<evidence type="ECO:0000259" key="3">
    <source>
        <dbReference type="PROSITE" id="PS51136"/>
    </source>
</evidence>
<feature type="compositionally biased region" description="Acidic residues" evidence="2">
    <location>
        <begin position="511"/>
        <end position="523"/>
    </location>
</feature>
<dbReference type="InterPro" id="IPR013136">
    <property type="entry name" value="WSTF_Acf1_Cbp146"/>
</dbReference>
<proteinExistence type="predicted"/>
<feature type="compositionally biased region" description="Polar residues" evidence="2">
    <location>
        <begin position="524"/>
        <end position="539"/>
    </location>
</feature>
<dbReference type="VEuPathDB" id="GiardiaDB:GL50581_3686"/>
<protein>
    <recommendedName>
        <fullName evidence="3">WAC domain-containing protein</fullName>
    </recommendedName>
</protein>
<feature type="compositionally biased region" description="Polar residues" evidence="2">
    <location>
        <begin position="920"/>
        <end position="954"/>
    </location>
</feature>
<evidence type="ECO:0000313" key="4">
    <source>
        <dbReference type="EMBL" id="EES99098.1"/>
    </source>
</evidence>
<reference evidence="4 5" key="1">
    <citation type="journal article" date="2009" name="PLoS Pathog.">
        <title>Draft genome sequencing of giardia intestinalis assemblage B isolate GS: is human giardiasis caused by two different species?</title>
        <authorList>
            <person name="Franzen O."/>
            <person name="Jerlstrom-Hultqvist J."/>
            <person name="Castro E."/>
            <person name="Sherwood E."/>
            <person name="Ankarklev J."/>
            <person name="Reiner D.S."/>
            <person name="Palm D."/>
            <person name="Andersson J.O."/>
            <person name="Andersson B."/>
            <person name="Svard S.G."/>
        </authorList>
    </citation>
    <scope>NUCLEOTIDE SEQUENCE [LARGE SCALE GENOMIC DNA]</scope>
    <source>
        <strain evidence="5">ATCC 50581 / GS clone H7</strain>
    </source>
</reference>
<gene>
    <name evidence="4" type="ORF">GL50581_3686</name>
</gene>
<feature type="region of interest" description="Disordered" evidence="2">
    <location>
        <begin position="895"/>
        <end position="963"/>
    </location>
</feature>
<accession>C6LY15</accession>
<dbReference type="PANTHER" id="PTHR15546:SF2">
    <property type="entry name" value="DDT DOMAIN-CONTAINING PROTEIN DDB_G0282237"/>
    <property type="match status" value="1"/>
</dbReference>
<feature type="compositionally biased region" description="Polar residues" evidence="2">
    <location>
        <begin position="828"/>
        <end position="851"/>
    </location>
</feature>
<dbReference type="Proteomes" id="UP000002488">
    <property type="component" value="Unassembled WGS sequence"/>
</dbReference>
<feature type="compositionally biased region" description="Basic residues" evidence="2">
    <location>
        <begin position="866"/>
        <end position="875"/>
    </location>
</feature>
<feature type="region of interest" description="Disordered" evidence="2">
    <location>
        <begin position="1232"/>
        <end position="1263"/>
    </location>
</feature>
<feature type="region of interest" description="Disordered" evidence="2">
    <location>
        <begin position="454"/>
        <end position="554"/>
    </location>
</feature>
<evidence type="ECO:0000313" key="5">
    <source>
        <dbReference type="Proteomes" id="UP000002488"/>
    </source>
</evidence>
<feature type="region of interest" description="Disordered" evidence="2">
    <location>
        <begin position="828"/>
        <end position="883"/>
    </location>
</feature>
<organism evidence="4 5">
    <name type="scientific">Giardia intestinalis (strain ATCC 50581 / GS clone H7)</name>
    <name type="common">Giardia lamblia</name>
    <dbReference type="NCBI Taxonomy" id="598745"/>
    <lineage>
        <taxon>Eukaryota</taxon>
        <taxon>Metamonada</taxon>
        <taxon>Diplomonadida</taxon>
        <taxon>Hexamitidae</taxon>
        <taxon>Giardiinae</taxon>
        <taxon>Giardia</taxon>
    </lineage>
</organism>
<evidence type="ECO:0000256" key="2">
    <source>
        <dbReference type="SAM" id="MobiDB-lite"/>
    </source>
</evidence>
<feature type="compositionally biased region" description="Basic residues" evidence="2">
    <location>
        <begin position="906"/>
        <end position="919"/>
    </location>
</feature>
<feature type="region of interest" description="Disordered" evidence="2">
    <location>
        <begin position="1207"/>
        <end position="1226"/>
    </location>
</feature>
<dbReference type="OMA" id="YTTERIM"/>
<comment type="caution">
    <text evidence="4">The sequence shown here is derived from an EMBL/GenBank/DDBJ whole genome shotgun (WGS) entry which is preliminary data.</text>
</comment>
<sequence>MPLLNGYALTPVTETIQANSSCLFSILLTNDCFSSYSEYINRVRQLQSPLFQCVTTMTTGLSYPDALTSELRAIHTIRRLPSFIVPHLIPLLINKSVSSCLLPLLPSSDGEQNVVDESKRQYFHRIKELYELCLQNIPFVGEPLLLSNKRIGIVVYGSSLFSAASNGLQDQQNTHQPAEFCIAAEISGSWATNYMSDAESALGGQLKDDIDSLDDPCFSYIDQKSGLQLHVLNEGSYVRYTVASDDESTSFFDVPSVYPLTPSQFEYLCLLLRYFFNSKGAMPTETHQKFFSLVDHIVLNMGVVKQSVQTQLKDCTDVKDIETFFSSRTFETTGILELYTCFLDVHATIQPVLIDFQTGWLFDSWNRAIHTSYPLRPDNDLLESIADRNMFKSQVMGAHVSIVGKVNSYEIDGQKFFIDDSLALCEGERRIPIRISFVPDPHGTELKKYFENKKKAKQKNNLPTLQNDSDSADTLVTTSWRDSHERNSRDNTAVKKQATSFTKAKNGERDEKDDEDESEDNDGVQESLSMEPTTSSGTKRSGEKSKGKRAPNGCRTINGEIVRLKDQVTMEVQPECMQLQSRLMLKDDMDIVECPPNELKRNAILLNDPVDGIVSKIDDSDYEDFTELNTVFKSADKTTGPYRVLYPCVEHIQSLCTTVKDMPSHAFQLKYKYTRPPDTVFYAPFRDDSINKNSITMSLLMTVWSFLQANMLFLKLPFISIDDLSDALDVTDQFGYKRQLQYRSLAPEELKQAEETDIKEYYLEKYNLIHKKDQIAPIFPVFNGDLVSPLLHLIMSRLVALLYDGEEEILDEVPYEYTRRPSLAQKALNSNVRSPTESAGSTAEISTAHENASSDDLSLSTDKKQSQKQRLRNNKNTKEESDITDYEYSYYTTDYSSTEDDIQEKPKRKAPPKPVKTHPKSVSTATVRISAQTNSSIAKKDSTSGNVKSKTNVKGSNESEDEYSYEYSYTEYTYSESETGDTYSGTDSVHHSHGSSKQISGKGKTIDKKQKPSRGKSLNARSEDQENTTVTEGYYCSTDVSYTDEWEEIDGSKDTHWSDQALRYLLSRITESDRFIVILRILPIFFKLKIKYHKQLEKTASSLLRAILSAMSTDHLLAAILNECINPIRSYSKEEEQEAIDFVRQISASKEERMAEREAVLVRQKGKKIMHMSKSSKYRSNNAQNAFKDNLADFFVLLQELQAYGENVEQQQEPRPFPNDADDDGITEVDQTAEDDQEGNAIDCKPPTSIGSGQDTISEEPKLKRTRAKDRFIEYMPNLPSALPSVAPNLHMSVCIMASYILKNIYFILFLKRLFQYLHFSRAKQRPTDYAPSHIRFHQLTVQEKLEILNYFIHQVSETENYHTYQTQEQSYSDSIESMSRELESALCLHFSKARREARKHELEQYQHKYKDTLNETRDLCLERAKIVSNKWKEFADLIGVTPEKLTDANLTFKELDAEALDTLPIDDSTSYQNYTGFQTAEHVDSLKKLIDTKGGTITLASHQVRGFNMHLIRSIGSCTSALNKYRDLKRIYVSNRKLNPLYHERLDYQQFKALQIMINAEIDNKACALDTVDIHTDWYMNQFFLLPAEHGYLTTADVNYMVMFSDVFMRRNGLSYKFRKLSHRQMLKYTEQLGATPREKILREWVKQVDRLVINHRLSLAVRDIIGKMNTVTHGYETIQRIIGATDVETVNRWITEYEEKHERNLDLTQRTEKYTTERIMRRMEQIGIPGFSTKRAYLTSIAGTLRLSHHGIRSFLKHDTQDV</sequence>
<dbReference type="PANTHER" id="PTHR15546">
    <property type="entry name" value="BROMODOMAIN ADJACENT TO ZINC FINGER DOMAIN, 2A"/>
    <property type="match status" value="1"/>
</dbReference>
<dbReference type="OrthoDB" id="10257636at2759"/>